<sequence>MRLFAAASVSTLVSRLFMGRDHGLPWGLLGWRVPVSFGRFSNMDYYILEFGIFGLMAVCGGLMGALFNCMNKRLTLWRQRHIGPRGHKRFLEALFVTFVIASFNFWVVILLSDGPYMLEELPDDIAIFWRTGTKAMKQLFHGQEDFDLRYLLLFAVMNFIFTCWNYGVGVPSGLFVPSLLTGSAFGRIIGQLVNNHLNSEDSPIEARPGTYALIGACAMLAGTARITISLAMILMETMGEAEFGLPIFLAVMVAKLTGDVFNRGIYDLHIIELKHVPFLETLPEGEMIELQVRDVMQRKVVTLDLVVKVSRLVQVLSETNHHAFPVLYPGTRRMAGLLSQQILRRLLELGEPHGLFLSEGEEAPAKHISWSMMTSAQPFMCKTPLEYQDLVADHMDKVIHLTPYINRSCLFVLKYTSVYVCYQMFRQLGLRHLAVLGMDGCLAGIITRKDLILAEEGQQDMAKAMEESDTDGQGSEDDQDCLRRHCSHCPEASLPDAELGRQHSSQSAYSTRSQGSLFQSSRVLEAAEGGMGGAGGM</sequence>
<dbReference type="InterPro" id="IPR046342">
    <property type="entry name" value="CBS_dom_sf"/>
</dbReference>
<evidence type="ECO:0000256" key="3">
    <source>
        <dbReference type="ARBA" id="ARBA00022692"/>
    </source>
</evidence>
<evidence type="ECO:0000256" key="8">
    <source>
        <dbReference type="ARBA" id="ARBA00023136"/>
    </source>
</evidence>
<comment type="caution">
    <text evidence="14">The sequence shown here is derived from an EMBL/GenBank/DDBJ whole genome shotgun (WGS) entry which is preliminary data.</text>
</comment>
<evidence type="ECO:0000256" key="5">
    <source>
        <dbReference type="ARBA" id="ARBA00022989"/>
    </source>
</evidence>
<feature type="compositionally biased region" description="Acidic residues" evidence="12">
    <location>
        <begin position="467"/>
        <end position="479"/>
    </location>
</feature>
<keyword evidence="4" id="KW-0677">Repeat</keyword>
<dbReference type="InterPro" id="IPR014743">
    <property type="entry name" value="Cl-channel_core"/>
</dbReference>
<feature type="transmembrane region" description="Helical" evidence="11">
    <location>
        <begin position="213"/>
        <end position="235"/>
    </location>
</feature>
<evidence type="ECO:0000313" key="14">
    <source>
        <dbReference type="EMBL" id="CAI3992436.1"/>
    </source>
</evidence>
<feature type="transmembrane region" description="Helical" evidence="11">
    <location>
        <begin position="43"/>
        <end position="69"/>
    </location>
</feature>
<dbReference type="PANTHER" id="PTHR11689:SF136">
    <property type="entry name" value="H(+)_CL(-) EXCHANGE TRANSPORTER 7"/>
    <property type="match status" value="1"/>
</dbReference>
<dbReference type="InterPro" id="IPR001807">
    <property type="entry name" value="ClC"/>
</dbReference>
<keyword evidence="5 11" id="KW-1133">Transmembrane helix</keyword>
<dbReference type="SMART" id="SM00116">
    <property type="entry name" value="CBS"/>
    <property type="match status" value="2"/>
</dbReference>
<dbReference type="OrthoDB" id="428525at2759"/>
<evidence type="ECO:0000256" key="10">
    <source>
        <dbReference type="PROSITE-ProRule" id="PRU00703"/>
    </source>
</evidence>
<dbReference type="PRINTS" id="PR00762">
    <property type="entry name" value="CLCHANNEL"/>
</dbReference>
<evidence type="ECO:0000256" key="9">
    <source>
        <dbReference type="ARBA" id="ARBA00023214"/>
    </source>
</evidence>
<comment type="subcellular location">
    <subcellularLocation>
        <location evidence="1 11">Membrane</location>
        <topology evidence="1 11">Multi-pass membrane protein</topology>
    </subcellularLocation>
</comment>
<evidence type="ECO:0000256" key="6">
    <source>
        <dbReference type="ARBA" id="ARBA00023065"/>
    </source>
</evidence>
<reference evidence="15 16" key="2">
    <citation type="submission" date="2024-05" db="EMBL/GenBank/DDBJ databases">
        <authorList>
            <person name="Chen Y."/>
            <person name="Shah S."/>
            <person name="Dougan E. K."/>
            <person name="Thang M."/>
            <person name="Chan C."/>
        </authorList>
    </citation>
    <scope>NUCLEOTIDE SEQUENCE [LARGE SCALE GENOMIC DNA]</scope>
</reference>
<dbReference type="PANTHER" id="PTHR11689">
    <property type="entry name" value="CHLORIDE CHANNEL PROTEIN CLC FAMILY MEMBER"/>
    <property type="match status" value="1"/>
</dbReference>
<feature type="region of interest" description="Disordered" evidence="12">
    <location>
        <begin position="497"/>
        <end position="523"/>
    </location>
</feature>
<feature type="region of interest" description="Disordered" evidence="12">
    <location>
        <begin position="459"/>
        <end position="480"/>
    </location>
</feature>
<accession>A0A9P1FY53</accession>
<organism evidence="14">
    <name type="scientific">Cladocopium goreaui</name>
    <dbReference type="NCBI Taxonomy" id="2562237"/>
    <lineage>
        <taxon>Eukaryota</taxon>
        <taxon>Sar</taxon>
        <taxon>Alveolata</taxon>
        <taxon>Dinophyceae</taxon>
        <taxon>Suessiales</taxon>
        <taxon>Symbiodiniaceae</taxon>
        <taxon>Cladocopium</taxon>
    </lineage>
</organism>
<protein>
    <recommendedName>
        <fullName evidence="11">Chloride channel protein</fullName>
    </recommendedName>
</protein>
<comment type="similarity">
    <text evidence="11">Belongs to the chloride channel (TC 2.A.49) family.</text>
</comment>
<dbReference type="Pfam" id="PF00654">
    <property type="entry name" value="Voltage_CLC"/>
    <property type="match status" value="1"/>
</dbReference>
<evidence type="ECO:0000259" key="13">
    <source>
        <dbReference type="PROSITE" id="PS51371"/>
    </source>
</evidence>
<evidence type="ECO:0000256" key="2">
    <source>
        <dbReference type="ARBA" id="ARBA00022448"/>
    </source>
</evidence>
<keyword evidence="9 11" id="KW-0868">Chloride</keyword>
<dbReference type="SUPFAM" id="SSF81340">
    <property type="entry name" value="Clc chloride channel"/>
    <property type="match status" value="1"/>
</dbReference>
<feature type="domain" description="CBS" evidence="13">
    <location>
        <begin position="296"/>
        <end position="355"/>
    </location>
</feature>
<keyword evidence="6 11" id="KW-0406">Ion transport</keyword>
<reference evidence="14" key="1">
    <citation type="submission" date="2022-10" db="EMBL/GenBank/DDBJ databases">
        <authorList>
            <person name="Chen Y."/>
            <person name="Dougan E. K."/>
            <person name="Chan C."/>
            <person name="Rhodes N."/>
            <person name="Thang M."/>
        </authorList>
    </citation>
    <scope>NUCLEOTIDE SEQUENCE</scope>
</reference>
<dbReference type="SUPFAM" id="SSF54631">
    <property type="entry name" value="CBS-domain pair"/>
    <property type="match status" value="1"/>
</dbReference>
<dbReference type="GO" id="GO:0016020">
    <property type="term" value="C:membrane"/>
    <property type="evidence" value="ECO:0007669"/>
    <property type="project" value="UniProtKB-SubCell"/>
</dbReference>
<dbReference type="GO" id="GO:0005254">
    <property type="term" value="F:chloride channel activity"/>
    <property type="evidence" value="ECO:0007669"/>
    <property type="project" value="UniProtKB-UniRule"/>
</dbReference>
<feature type="transmembrane region" description="Helical" evidence="11">
    <location>
        <begin position="148"/>
        <end position="167"/>
    </location>
</feature>
<evidence type="ECO:0000256" key="1">
    <source>
        <dbReference type="ARBA" id="ARBA00004141"/>
    </source>
</evidence>
<dbReference type="PROSITE" id="PS51371">
    <property type="entry name" value="CBS"/>
    <property type="match status" value="2"/>
</dbReference>
<keyword evidence="8 11" id="KW-0472">Membrane</keyword>
<evidence type="ECO:0000256" key="11">
    <source>
        <dbReference type="RuleBase" id="RU361221"/>
    </source>
</evidence>
<dbReference type="InterPro" id="IPR000644">
    <property type="entry name" value="CBS_dom"/>
</dbReference>
<feature type="transmembrane region" description="Helical" evidence="11">
    <location>
        <begin position="90"/>
        <end position="111"/>
    </location>
</feature>
<dbReference type="Proteomes" id="UP001152797">
    <property type="component" value="Unassembled WGS sequence"/>
</dbReference>
<dbReference type="Pfam" id="PF00571">
    <property type="entry name" value="CBS"/>
    <property type="match status" value="2"/>
</dbReference>
<keyword evidence="7 10" id="KW-0129">CBS domain</keyword>
<dbReference type="EMBL" id="CAMXCT030001713">
    <property type="protein sequence ID" value="CAL4779748.1"/>
    <property type="molecule type" value="Genomic_DNA"/>
</dbReference>
<feature type="domain" description="CBS" evidence="13">
    <location>
        <begin position="405"/>
        <end position="461"/>
    </location>
</feature>
<name>A0A9P1FY53_9DINO</name>
<keyword evidence="16" id="KW-1185">Reference proteome</keyword>
<evidence type="ECO:0000256" key="4">
    <source>
        <dbReference type="ARBA" id="ARBA00022737"/>
    </source>
</evidence>
<proteinExistence type="inferred from homology"/>
<dbReference type="EMBL" id="CAMXCT020001713">
    <property type="protein sequence ID" value="CAL1145811.1"/>
    <property type="molecule type" value="Genomic_DNA"/>
</dbReference>
<dbReference type="Gene3D" id="1.10.3080.10">
    <property type="entry name" value="Clc chloride channel"/>
    <property type="match status" value="1"/>
</dbReference>
<dbReference type="InterPro" id="IPR051280">
    <property type="entry name" value="Cl-channel/antiporter"/>
</dbReference>
<keyword evidence="3 11" id="KW-0812">Transmembrane</keyword>
<keyword evidence="2 11" id="KW-0813">Transport</keyword>
<evidence type="ECO:0000313" key="16">
    <source>
        <dbReference type="Proteomes" id="UP001152797"/>
    </source>
</evidence>
<comment type="caution">
    <text evidence="11">Lacks conserved residue(s) required for the propagation of feature annotation.</text>
</comment>
<dbReference type="Gene3D" id="3.10.580.10">
    <property type="entry name" value="CBS-domain"/>
    <property type="match status" value="1"/>
</dbReference>
<evidence type="ECO:0000256" key="12">
    <source>
        <dbReference type="SAM" id="MobiDB-lite"/>
    </source>
</evidence>
<evidence type="ECO:0000256" key="7">
    <source>
        <dbReference type="ARBA" id="ARBA00023122"/>
    </source>
</evidence>
<dbReference type="EMBL" id="CAMXCT010001713">
    <property type="protein sequence ID" value="CAI3992436.1"/>
    <property type="molecule type" value="Genomic_DNA"/>
</dbReference>
<dbReference type="AlphaFoldDB" id="A0A9P1FY53"/>
<gene>
    <name evidence="14" type="ORF">C1SCF055_LOCUS19269</name>
</gene>
<feature type="compositionally biased region" description="Polar residues" evidence="12">
    <location>
        <begin position="502"/>
        <end position="522"/>
    </location>
</feature>
<evidence type="ECO:0000313" key="15">
    <source>
        <dbReference type="EMBL" id="CAL4779748.1"/>
    </source>
</evidence>